<keyword evidence="1" id="KW-0285">Flavoprotein</keyword>
<accession>A0A917SL91</accession>
<dbReference type="Pfam" id="PF03358">
    <property type="entry name" value="FMN_red"/>
    <property type="match status" value="1"/>
</dbReference>
<dbReference type="PANTHER" id="PTHR30546:SF23">
    <property type="entry name" value="FLAVOPROTEIN-LIKE PROTEIN YCP4-RELATED"/>
    <property type="match status" value="1"/>
</dbReference>
<dbReference type="AlphaFoldDB" id="A0A917SL91"/>
<keyword evidence="5" id="KW-1185">Reference proteome</keyword>
<dbReference type="InterPro" id="IPR008254">
    <property type="entry name" value="Flavodoxin/NO_synth"/>
</dbReference>
<dbReference type="InterPro" id="IPR005025">
    <property type="entry name" value="FMN_Rdtase-like_dom"/>
</dbReference>
<evidence type="ECO:0000256" key="1">
    <source>
        <dbReference type="ARBA" id="ARBA00022630"/>
    </source>
</evidence>
<organism evidence="4 5">
    <name type="scientific">Pseudooceanicola nanhaiensis</name>
    <dbReference type="NCBI Taxonomy" id="375761"/>
    <lineage>
        <taxon>Bacteria</taxon>
        <taxon>Pseudomonadati</taxon>
        <taxon>Pseudomonadota</taxon>
        <taxon>Alphaproteobacteria</taxon>
        <taxon>Rhodobacterales</taxon>
        <taxon>Paracoccaceae</taxon>
        <taxon>Pseudooceanicola</taxon>
    </lineage>
</organism>
<evidence type="ECO:0000259" key="3">
    <source>
        <dbReference type="PROSITE" id="PS50902"/>
    </source>
</evidence>
<dbReference type="Gene3D" id="3.40.50.360">
    <property type="match status" value="1"/>
</dbReference>
<sequence>MSKPKITIAFYTMTGTNHQIAEEARRAAEAAGAEVRFRRFAETAPQEVIDGQEQWKAQLEKMQDIPEISHDDMEWAEGYFFSFPTRYGNAPGQVRAFIDTLGPLWQQGKLADKTATATTSAMNTHGGQESTLLGFYTTLMHWGAILVTPGYTDEALYAAGGNPYGYSAKAGEFDDAGRTAVAHQAKRLVTFTEKLVG</sequence>
<proteinExistence type="predicted"/>
<dbReference type="EMBL" id="BMLF01000001">
    <property type="protein sequence ID" value="GGL86057.1"/>
    <property type="molecule type" value="Genomic_DNA"/>
</dbReference>
<feature type="domain" description="Flavodoxin-like" evidence="3">
    <location>
        <begin position="6"/>
        <end position="196"/>
    </location>
</feature>
<dbReference type="RefSeq" id="WP_028285439.1">
    <property type="nucleotide sequence ID" value="NZ_BMLF01000001.1"/>
</dbReference>
<dbReference type="GO" id="GO:0010181">
    <property type="term" value="F:FMN binding"/>
    <property type="evidence" value="ECO:0007669"/>
    <property type="project" value="InterPro"/>
</dbReference>
<dbReference type="SUPFAM" id="SSF52218">
    <property type="entry name" value="Flavoproteins"/>
    <property type="match status" value="1"/>
</dbReference>
<dbReference type="PANTHER" id="PTHR30546">
    <property type="entry name" value="FLAVODOXIN-RELATED PROTEIN WRBA-RELATED"/>
    <property type="match status" value="1"/>
</dbReference>
<gene>
    <name evidence="4" type="primary">wrbA</name>
    <name evidence="4" type="ORF">GCM10011534_04960</name>
</gene>
<comment type="caution">
    <text evidence="4">The sequence shown here is derived from an EMBL/GenBank/DDBJ whole genome shotgun (WGS) entry which is preliminary data.</text>
</comment>
<evidence type="ECO:0000313" key="4">
    <source>
        <dbReference type="EMBL" id="GGL86057.1"/>
    </source>
</evidence>
<name>A0A917SL91_9RHOB</name>
<keyword evidence="2" id="KW-0288">FMN</keyword>
<evidence type="ECO:0000313" key="5">
    <source>
        <dbReference type="Proteomes" id="UP000649829"/>
    </source>
</evidence>
<evidence type="ECO:0000256" key="2">
    <source>
        <dbReference type="ARBA" id="ARBA00022643"/>
    </source>
</evidence>
<protein>
    <submittedName>
        <fullName evidence="4">Trp repressor-binding protein WrbA</fullName>
    </submittedName>
</protein>
<dbReference type="InterPro" id="IPR029039">
    <property type="entry name" value="Flavoprotein-like_sf"/>
</dbReference>
<reference evidence="4" key="1">
    <citation type="journal article" date="2014" name="Int. J. Syst. Evol. Microbiol.">
        <title>Complete genome sequence of Corynebacterium casei LMG S-19264T (=DSM 44701T), isolated from a smear-ripened cheese.</title>
        <authorList>
            <consortium name="US DOE Joint Genome Institute (JGI-PGF)"/>
            <person name="Walter F."/>
            <person name="Albersmeier A."/>
            <person name="Kalinowski J."/>
            <person name="Ruckert C."/>
        </authorList>
    </citation>
    <scope>NUCLEOTIDE SEQUENCE</scope>
    <source>
        <strain evidence="4">CGMCC 1.6293</strain>
    </source>
</reference>
<dbReference type="GO" id="GO:0003955">
    <property type="term" value="F:NAD(P)H dehydrogenase (quinone) activity"/>
    <property type="evidence" value="ECO:0007669"/>
    <property type="project" value="TreeGrafter"/>
</dbReference>
<dbReference type="GO" id="GO:0016020">
    <property type="term" value="C:membrane"/>
    <property type="evidence" value="ECO:0007669"/>
    <property type="project" value="TreeGrafter"/>
</dbReference>
<dbReference type="PROSITE" id="PS50902">
    <property type="entry name" value="FLAVODOXIN_LIKE"/>
    <property type="match status" value="1"/>
</dbReference>
<reference evidence="4" key="2">
    <citation type="submission" date="2020-09" db="EMBL/GenBank/DDBJ databases">
        <authorList>
            <person name="Sun Q."/>
            <person name="Zhou Y."/>
        </authorList>
    </citation>
    <scope>NUCLEOTIDE SEQUENCE</scope>
    <source>
        <strain evidence="4">CGMCC 1.6293</strain>
    </source>
</reference>
<dbReference type="Proteomes" id="UP000649829">
    <property type="component" value="Unassembled WGS sequence"/>
</dbReference>